<comment type="similarity">
    <text evidence="2">Belongs to the peptidase C19 family.</text>
</comment>
<dbReference type="PANTHER" id="PTHR21646">
    <property type="entry name" value="UBIQUITIN CARBOXYL-TERMINAL HYDROLASE"/>
    <property type="match status" value="1"/>
</dbReference>
<dbReference type="GO" id="GO:0016579">
    <property type="term" value="P:protein deubiquitination"/>
    <property type="evidence" value="ECO:0007669"/>
    <property type="project" value="InterPro"/>
</dbReference>
<proteinExistence type="inferred from homology"/>
<dbReference type="GO" id="GO:0004843">
    <property type="term" value="F:cysteine-type deubiquitinase activity"/>
    <property type="evidence" value="ECO:0007669"/>
    <property type="project" value="UniProtKB-EC"/>
</dbReference>
<reference evidence="9 10" key="1">
    <citation type="journal article" date="2014" name="Genome Biol. Evol.">
        <title>The secreted proteins of Achlya hypogyna and Thraustotheca clavata identify the ancestral oomycete secretome and reveal gene acquisitions by horizontal gene transfer.</title>
        <authorList>
            <person name="Misner I."/>
            <person name="Blouin N."/>
            <person name="Leonard G."/>
            <person name="Richards T.A."/>
            <person name="Lane C.E."/>
        </authorList>
    </citation>
    <scope>NUCLEOTIDE SEQUENCE [LARGE SCALE GENOMIC DNA]</scope>
    <source>
        <strain evidence="9 10">ATCC 34112</strain>
    </source>
</reference>
<dbReference type="PROSITE" id="PS00972">
    <property type="entry name" value="USP_1"/>
    <property type="match status" value="1"/>
</dbReference>
<dbReference type="EC" id="3.4.19.12" evidence="3"/>
<keyword evidence="10" id="KW-1185">Reference proteome</keyword>
<keyword evidence="7" id="KW-0788">Thiol protease</keyword>
<organism evidence="9 10">
    <name type="scientific">Thraustotheca clavata</name>
    <dbReference type="NCBI Taxonomy" id="74557"/>
    <lineage>
        <taxon>Eukaryota</taxon>
        <taxon>Sar</taxon>
        <taxon>Stramenopiles</taxon>
        <taxon>Oomycota</taxon>
        <taxon>Saprolegniomycetes</taxon>
        <taxon>Saprolegniales</taxon>
        <taxon>Achlyaceae</taxon>
        <taxon>Thraustotheca</taxon>
    </lineage>
</organism>
<gene>
    <name evidence="9" type="ORF">THRCLA_20453</name>
</gene>
<dbReference type="Gene3D" id="1.10.238.10">
    <property type="entry name" value="EF-hand"/>
    <property type="match status" value="1"/>
</dbReference>
<evidence type="ECO:0000256" key="6">
    <source>
        <dbReference type="ARBA" id="ARBA00022801"/>
    </source>
</evidence>
<evidence type="ECO:0000313" key="10">
    <source>
        <dbReference type="Proteomes" id="UP000243217"/>
    </source>
</evidence>
<evidence type="ECO:0000256" key="2">
    <source>
        <dbReference type="ARBA" id="ARBA00009085"/>
    </source>
</evidence>
<feature type="domain" description="USP" evidence="8">
    <location>
        <begin position="611"/>
        <end position="1227"/>
    </location>
</feature>
<dbReference type="OrthoDB" id="265776at2759"/>
<dbReference type="InterPro" id="IPR028889">
    <property type="entry name" value="USP"/>
</dbReference>
<dbReference type="GO" id="GO:0006508">
    <property type="term" value="P:proteolysis"/>
    <property type="evidence" value="ECO:0007669"/>
    <property type="project" value="UniProtKB-KW"/>
</dbReference>
<comment type="caution">
    <text evidence="9">The sequence shown here is derived from an EMBL/GenBank/DDBJ whole genome shotgun (WGS) entry which is preliminary data.</text>
</comment>
<dbReference type="PANTHER" id="PTHR21646:SF24">
    <property type="entry name" value="UBIQUITIN CARBOXYL-TERMINAL HYDROLASE"/>
    <property type="match status" value="1"/>
</dbReference>
<evidence type="ECO:0000256" key="3">
    <source>
        <dbReference type="ARBA" id="ARBA00012759"/>
    </source>
</evidence>
<dbReference type="Pfam" id="PF00443">
    <property type="entry name" value="UCH"/>
    <property type="match status" value="1"/>
</dbReference>
<evidence type="ECO:0000256" key="5">
    <source>
        <dbReference type="ARBA" id="ARBA00022786"/>
    </source>
</evidence>
<evidence type="ECO:0000313" key="9">
    <source>
        <dbReference type="EMBL" id="OQS06059.1"/>
    </source>
</evidence>
<dbReference type="InterPro" id="IPR001394">
    <property type="entry name" value="Peptidase_C19_UCH"/>
</dbReference>
<dbReference type="Proteomes" id="UP000243217">
    <property type="component" value="Unassembled WGS sequence"/>
</dbReference>
<dbReference type="InterPro" id="IPR011992">
    <property type="entry name" value="EF-hand-dom_pair"/>
</dbReference>
<dbReference type="InterPro" id="IPR018200">
    <property type="entry name" value="USP_CS"/>
</dbReference>
<sequence>MWHALLGLPEPIIKASAAENRLGEIETRRAKQAFTRASGHGAMTRLVFVHSVLREILPSMPVPLCERLFATINTDLSGALKYKEFISAVAVLKVGTTREKLKFLFRMMDSSEAGTLGKGDVRTFLLWTMTAPNVAAMGLNGKPWNVITFESELFQKNEKLKLDAFRNRLGNLKADKFAIVEWMNALASAMTFEEIPGMAPSIQSTPRTTRSHSTVLPPTVATKLGMYTIPTWHDTDLYNFRTTCQQLRQEYSLNDTVSEDAIAQAIAVHLDRATIGAIGAGGERSLREWLQRLVCIRCATVMEAIGSLFDFFVDLNKTQITTQLTDFLSTSHLEVDVILEPYTLVPPSASALYDELLGYLEKEQPPVSFEEYFTWLQEYPMVLNSWQQLIEEIHGRLVTQKDSSQQVALATALLQSPDSEPKREGCIYFAIDSSWWQAFAKGSLKSTEKIRNQSPSRTWINMSIWNLLQVWFPSLDVIPIARLMCCVSPLDPTISLEIDPIQVVLSIDDSKLTPSTILLSRSTHVNRLHALLRVHFNVPQSVPISIKYRVPEEKEAVVLPSTPPKGAQFLIDLAVPNGKGPILEMIIKCPYLLSPSPTSAAEVEQPTTPVVGLSNLGNTCYMNSVLQCLFHTSLLQEYFASDEYLYDLNVTNPMGMKGILAVTYAELVHVLASLSTKNANRPIAPQRLRFCMGKAYSSFAGNLQHDAHEFLSVLLSGLSEDLCRPLLNSVSTSKPYFSLADSNDREDSDVAKEWWTAHVLRDPSVITALFTGQFKSALECQTCHSTSNRFEPFSFLQVPLPPEPFRWVSLIYRTSSHTRHAVQVRVPTNGTIGDILNELSQLFPSPDGEYKVACILNQHKIQHVLKTASSFAEHSLDHLQVLAVPTNDSNEVPVGWIQCVHRYQRMVPFYFRQPFRLHLFGNPLLIPLPMSGENLYKWLNTNLVLPDQQPTAELTPKASMEFAIPNAVQNYSFTVRQVLKPDGLSCAKCPWTTFCIGCVIDPTDTTLLSLTANTMLSIDWGEDVLAQRLAIEKQEVTPEASSPIAQPANTRPSNSLEECLEMLCSLETLEMGCGTCKDSTDHSKKLSLYTAPPVLVVQLKRFQNMSDTSHRPIKAENAIAFPITGLDLAPFMTPASSNAEARTEVSANGLSVEFPVSTASNADNSKYDIYGVVCHHGVLGAGHYVAYIKDSLDRWWYMDDTNMTSIPSLEMTPKIMQSAYILFYQRQDMNNVNLLDWFPRRTNATITVNIESIKNQLTSYRTAASSPPKSSPAKARTSWTNAWFARMQQA</sequence>
<evidence type="ECO:0000256" key="7">
    <source>
        <dbReference type="ARBA" id="ARBA00022807"/>
    </source>
</evidence>
<dbReference type="SUPFAM" id="SSF47473">
    <property type="entry name" value="EF-hand"/>
    <property type="match status" value="1"/>
</dbReference>
<comment type="catalytic activity">
    <reaction evidence="1">
        <text>Thiol-dependent hydrolysis of ester, thioester, amide, peptide and isopeptide bonds formed by the C-terminal Gly of ubiquitin (a 76-residue protein attached to proteins as an intracellular targeting signal).</text>
        <dbReference type="EC" id="3.4.19.12"/>
    </reaction>
</comment>
<dbReference type="InterPro" id="IPR050185">
    <property type="entry name" value="Ub_carboxyl-term_hydrolase"/>
</dbReference>
<dbReference type="PROSITE" id="PS50235">
    <property type="entry name" value="USP_3"/>
    <property type="match status" value="1"/>
</dbReference>
<dbReference type="EMBL" id="JNBS01000379">
    <property type="protein sequence ID" value="OQS06059.1"/>
    <property type="molecule type" value="Genomic_DNA"/>
</dbReference>
<keyword evidence="6" id="KW-0378">Hydrolase</keyword>
<evidence type="ECO:0000256" key="1">
    <source>
        <dbReference type="ARBA" id="ARBA00000707"/>
    </source>
</evidence>
<dbReference type="STRING" id="74557.A0A1W0A794"/>
<dbReference type="SUPFAM" id="SSF54001">
    <property type="entry name" value="Cysteine proteinases"/>
    <property type="match status" value="1"/>
</dbReference>
<protein>
    <recommendedName>
        <fullName evidence="3">ubiquitinyl hydrolase 1</fullName>
        <ecNumber evidence="3">3.4.19.12</ecNumber>
    </recommendedName>
</protein>
<dbReference type="InterPro" id="IPR038765">
    <property type="entry name" value="Papain-like_cys_pep_sf"/>
</dbReference>
<dbReference type="Gene3D" id="3.90.70.10">
    <property type="entry name" value="Cysteine proteinases"/>
    <property type="match status" value="2"/>
</dbReference>
<evidence type="ECO:0000259" key="8">
    <source>
        <dbReference type="PROSITE" id="PS50235"/>
    </source>
</evidence>
<keyword evidence="4" id="KW-0645">Protease</keyword>
<evidence type="ECO:0000256" key="4">
    <source>
        <dbReference type="ARBA" id="ARBA00022670"/>
    </source>
</evidence>
<name>A0A1W0A794_9STRA</name>
<accession>A0A1W0A794</accession>
<keyword evidence="5" id="KW-0833">Ubl conjugation pathway</keyword>